<dbReference type="InterPro" id="IPR013087">
    <property type="entry name" value="Znf_C2H2_type"/>
</dbReference>
<keyword evidence="4" id="KW-0862">Zinc</keyword>
<sequence length="410" mass="47213">MSHAMTSHAVIIKRSDGFYKCICNICGKKCFQKDALEEHMATHIAMKCCKCGICGKIWNTSSEYRSHILASHATKHKGKSGTVFECNICGRKLSQRYGLEAHLATHTKRERTFRCLTCGKGFFKRKELTVHESVHTDEYKYNCNICGNTFLHSKSFYHHMKKHSANDKQYRCNNSRKSSENIEQLEAHSLRRTVRQNDECINGSNNRKKETVGCKNTWNNLKSLQIESNTRHVQKSTTDMIAEEMNQLHTSVFIESDATEKLGNLSSFDTEFSMTSHLQKPSHDGKNANPCKCGICGEILISAMQLRSHVMTRHATIKDKKGDFCKRSCNICGKTFTRFYGAEKHLALHTKRERSFKCKMCDKGFFTKLELMIHEKTHSRVFEYACDICMKGFHDMRSYRNHIANHLSEE</sequence>
<dbReference type="GO" id="GO:0008270">
    <property type="term" value="F:zinc ion binding"/>
    <property type="evidence" value="ECO:0007669"/>
    <property type="project" value="UniProtKB-KW"/>
</dbReference>
<evidence type="ECO:0000256" key="2">
    <source>
        <dbReference type="ARBA" id="ARBA00022737"/>
    </source>
</evidence>
<dbReference type="SUPFAM" id="SSF57667">
    <property type="entry name" value="beta-beta-alpha zinc fingers"/>
    <property type="match status" value="4"/>
</dbReference>
<feature type="domain" description="C2H2-type" evidence="6">
    <location>
        <begin position="141"/>
        <end position="168"/>
    </location>
</feature>
<proteinExistence type="predicted"/>
<dbReference type="Pfam" id="PF00096">
    <property type="entry name" value="zf-C2H2"/>
    <property type="match status" value="4"/>
</dbReference>
<keyword evidence="8" id="KW-1185">Reference proteome</keyword>
<keyword evidence="1" id="KW-0479">Metal-binding</keyword>
<organism evidence="7 8">
    <name type="scientific">Mizuhopecten yessoensis</name>
    <name type="common">Japanese scallop</name>
    <name type="synonym">Patinopecten yessoensis</name>
    <dbReference type="NCBI Taxonomy" id="6573"/>
    <lineage>
        <taxon>Eukaryota</taxon>
        <taxon>Metazoa</taxon>
        <taxon>Spiralia</taxon>
        <taxon>Lophotrochozoa</taxon>
        <taxon>Mollusca</taxon>
        <taxon>Bivalvia</taxon>
        <taxon>Autobranchia</taxon>
        <taxon>Pteriomorphia</taxon>
        <taxon>Pectinida</taxon>
        <taxon>Pectinoidea</taxon>
        <taxon>Pectinidae</taxon>
        <taxon>Mizuhopecten</taxon>
    </lineage>
</organism>
<feature type="domain" description="C2H2-type" evidence="6">
    <location>
        <begin position="113"/>
        <end position="140"/>
    </location>
</feature>
<keyword evidence="2" id="KW-0677">Repeat</keyword>
<evidence type="ECO:0000256" key="5">
    <source>
        <dbReference type="PROSITE-ProRule" id="PRU00042"/>
    </source>
</evidence>
<evidence type="ECO:0000256" key="4">
    <source>
        <dbReference type="ARBA" id="ARBA00022833"/>
    </source>
</evidence>
<dbReference type="SMART" id="SM00355">
    <property type="entry name" value="ZnF_C2H2"/>
    <property type="match status" value="9"/>
</dbReference>
<feature type="domain" description="C2H2-type" evidence="6">
    <location>
        <begin position="327"/>
        <end position="354"/>
    </location>
</feature>
<dbReference type="AlphaFoldDB" id="A0A210PZG8"/>
<evidence type="ECO:0000313" key="7">
    <source>
        <dbReference type="EMBL" id="OWF41809.1"/>
    </source>
</evidence>
<accession>A0A210PZG8</accession>
<comment type="caution">
    <text evidence="7">The sequence shown here is derived from an EMBL/GenBank/DDBJ whole genome shotgun (WGS) entry which is preliminary data.</text>
</comment>
<evidence type="ECO:0000259" key="6">
    <source>
        <dbReference type="PROSITE" id="PS50157"/>
    </source>
</evidence>
<dbReference type="Proteomes" id="UP000242188">
    <property type="component" value="Unassembled WGS sequence"/>
</dbReference>
<reference evidence="7 8" key="1">
    <citation type="journal article" date="2017" name="Nat. Ecol. Evol.">
        <title>Scallop genome provides insights into evolution of bilaterian karyotype and development.</title>
        <authorList>
            <person name="Wang S."/>
            <person name="Zhang J."/>
            <person name="Jiao W."/>
            <person name="Li J."/>
            <person name="Xun X."/>
            <person name="Sun Y."/>
            <person name="Guo X."/>
            <person name="Huan P."/>
            <person name="Dong B."/>
            <person name="Zhang L."/>
            <person name="Hu X."/>
            <person name="Sun X."/>
            <person name="Wang J."/>
            <person name="Zhao C."/>
            <person name="Wang Y."/>
            <person name="Wang D."/>
            <person name="Huang X."/>
            <person name="Wang R."/>
            <person name="Lv J."/>
            <person name="Li Y."/>
            <person name="Zhang Z."/>
            <person name="Liu B."/>
            <person name="Lu W."/>
            <person name="Hui Y."/>
            <person name="Liang J."/>
            <person name="Zhou Z."/>
            <person name="Hou R."/>
            <person name="Li X."/>
            <person name="Liu Y."/>
            <person name="Li H."/>
            <person name="Ning X."/>
            <person name="Lin Y."/>
            <person name="Zhao L."/>
            <person name="Xing Q."/>
            <person name="Dou J."/>
            <person name="Li Y."/>
            <person name="Mao J."/>
            <person name="Guo H."/>
            <person name="Dou H."/>
            <person name="Li T."/>
            <person name="Mu C."/>
            <person name="Jiang W."/>
            <person name="Fu Q."/>
            <person name="Fu X."/>
            <person name="Miao Y."/>
            <person name="Liu J."/>
            <person name="Yu Q."/>
            <person name="Li R."/>
            <person name="Liao H."/>
            <person name="Li X."/>
            <person name="Kong Y."/>
            <person name="Jiang Z."/>
            <person name="Chourrout D."/>
            <person name="Li R."/>
            <person name="Bao Z."/>
        </authorList>
    </citation>
    <scope>NUCLEOTIDE SEQUENCE [LARGE SCALE GENOMIC DNA]</scope>
    <source>
        <strain evidence="7 8">PY_sf001</strain>
    </source>
</reference>
<dbReference type="PANTHER" id="PTHR24379:SF121">
    <property type="entry name" value="C2H2-TYPE DOMAIN-CONTAINING PROTEIN"/>
    <property type="match status" value="1"/>
</dbReference>
<gene>
    <name evidence="7" type="ORF">KP79_PYT14036</name>
</gene>
<dbReference type="STRING" id="6573.A0A210PZG8"/>
<protein>
    <submittedName>
        <fullName evidence="7">Zinc finger protein 836</fullName>
    </submittedName>
</protein>
<feature type="domain" description="C2H2-type" evidence="6">
    <location>
        <begin position="356"/>
        <end position="379"/>
    </location>
</feature>
<dbReference type="InterPro" id="IPR036236">
    <property type="entry name" value="Znf_C2H2_sf"/>
</dbReference>
<dbReference type="PROSITE" id="PS50157">
    <property type="entry name" value="ZINC_FINGER_C2H2_2"/>
    <property type="match status" value="7"/>
</dbReference>
<evidence type="ECO:0000256" key="3">
    <source>
        <dbReference type="ARBA" id="ARBA00022771"/>
    </source>
</evidence>
<feature type="domain" description="C2H2-type" evidence="6">
    <location>
        <begin position="84"/>
        <end position="111"/>
    </location>
</feature>
<evidence type="ECO:0000256" key="1">
    <source>
        <dbReference type="ARBA" id="ARBA00022723"/>
    </source>
</evidence>
<dbReference type="PROSITE" id="PS00028">
    <property type="entry name" value="ZINC_FINGER_C2H2_1"/>
    <property type="match status" value="8"/>
</dbReference>
<feature type="domain" description="C2H2-type" evidence="6">
    <location>
        <begin position="384"/>
        <end position="410"/>
    </location>
</feature>
<dbReference type="OrthoDB" id="6278242at2759"/>
<dbReference type="EMBL" id="NEDP02005354">
    <property type="protein sequence ID" value="OWF41809.1"/>
    <property type="molecule type" value="Genomic_DNA"/>
</dbReference>
<dbReference type="PANTHER" id="PTHR24379">
    <property type="entry name" value="KRAB AND ZINC FINGER DOMAIN-CONTAINING"/>
    <property type="match status" value="1"/>
</dbReference>
<dbReference type="Gene3D" id="3.30.160.60">
    <property type="entry name" value="Classic Zinc Finger"/>
    <property type="match status" value="6"/>
</dbReference>
<keyword evidence="3 5" id="KW-0863">Zinc-finger</keyword>
<evidence type="ECO:0000313" key="8">
    <source>
        <dbReference type="Proteomes" id="UP000242188"/>
    </source>
</evidence>
<name>A0A210PZG8_MIZYE</name>
<feature type="domain" description="C2H2-type" evidence="6">
    <location>
        <begin position="19"/>
        <end position="48"/>
    </location>
</feature>